<name>A0ABU1GZ48_9GAMM</name>
<reference evidence="1 2" key="1">
    <citation type="submission" date="2023-04" db="EMBL/GenBank/DDBJ databases">
        <title>A long-awaited taxogenomic arrangement of the family Halomonadaceae.</title>
        <authorList>
            <person name="De La Haba R."/>
            <person name="Chuvochina M."/>
            <person name="Wittouck S."/>
            <person name="Arahal D.R."/>
            <person name="Sanchez-Porro C."/>
            <person name="Hugenholtz P."/>
            <person name="Ventosa A."/>
        </authorList>
    </citation>
    <scope>NUCLEOTIDE SEQUENCE [LARGE SCALE GENOMIC DNA]</scope>
    <source>
        <strain evidence="1 2">DSM 22428</strain>
    </source>
</reference>
<dbReference type="PROSITE" id="PS51331">
    <property type="entry name" value="THYX"/>
    <property type="match status" value="1"/>
</dbReference>
<dbReference type="PANTHER" id="PTHR34934:SF1">
    <property type="entry name" value="FLAVIN-DEPENDENT THYMIDYLATE SYNTHASE"/>
    <property type="match status" value="1"/>
</dbReference>
<dbReference type="InterPro" id="IPR036098">
    <property type="entry name" value="Thymidylate_synthase_ThyX_sf"/>
</dbReference>
<dbReference type="Proteomes" id="UP001269375">
    <property type="component" value="Unassembled WGS sequence"/>
</dbReference>
<comment type="caution">
    <text evidence="1">The sequence shown here is derived from an EMBL/GenBank/DDBJ whole genome shotgun (WGS) entry which is preliminary data.</text>
</comment>
<keyword evidence="1" id="KW-0489">Methyltransferase</keyword>
<keyword evidence="2" id="KW-1185">Reference proteome</keyword>
<dbReference type="CDD" id="cd20175">
    <property type="entry name" value="ThyX"/>
    <property type="match status" value="1"/>
</dbReference>
<dbReference type="SUPFAM" id="SSF69796">
    <property type="entry name" value="Thymidylate synthase-complementing protein Thy1"/>
    <property type="match status" value="1"/>
</dbReference>
<protein>
    <submittedName>
        <fullName evidence="1">FAD-dependent thymidylate synthase</fullName>
        <ecNumber evidence="1">2.1.1.148</ecNumber>
    </submittedName>
</protein>
<dbReference type="Gene3D" id="3.30.1360.170">
    <property type="match status" value="1"/>
</dbReference>
<keyword evidence="1" id="KW-0808">Transferase</keyword>
<dbReference type="PANTHER" id="PTHR34934">
    <property type="entry name" value="FLAVIN-DEPENDENT THYMIDYLATE SYNTHASE"/>
    <property type="match status" value="1"/>
</dbReference>
<dbReference type="Pfam" id="PF02511">
    <property type="entry name" value="Thy1"/>
    <property type="match status" value="1"/>
</dbReference>
<dbReference type="EMBL" id="JARWAO010000010">
    <property type="protein sequence ID" value="MDR5897319.1"/>
    <property type="molecule type" value="Genomic_DNA"/>
</dbReference>
<dbReference type="RefSeq" id="WP_251595625.1">
    <property type="nucleotide sequence ID" value="NZ_JAMLJI010000006.1"/>
</dbReference>
<evidence type="ECO:0000313" key="1">
    <source>
        <dbReference type="EMBL" id="MDR5897319.1"/>
    </source>
</evidence>
<evidence type="ECO:0000313" key="2">
    <source>
        <dbReference type="Proteomes" id="UP001269375"/>
    </source>
</evidence>
<sequence>MQALYRNHMGNDLEVVRDARISFDSSSDALEWRNQTIPHTEPGYTDQVPVPVLAGRDYKLIRFLARGCRFEQWDQAVTALQGGDLAPGEIDTLLRWVKRMPTYWTPFAHQMVKLRMKAPIPIRTQCFKSKQGFVENEESRRYIDSTPELFVPEFRVRPEGSIKQGSGGIHPDNAYWQGRYRAGCDIAIHEYERMIQEGIAPEQARFVLPQGVYVNWVWTGSLYAYAEFCNKRSDRGHAQGEIADLAQEIDQILRVLYPASWKALTE</sequence>
<dbReference type="GO" id="GO:0050797">
    <property type="term" value="F:thymidylate synthase (FAD) activity"/>
    <property type="evidence" value="ECO:0007669"/>
    <property type="project" value="UniProtKB-EC"/>
</dbReference>
<gene>
    <name evidence="1" type="ORF">QC825_14705</name>
</gene>
<accession>A0ABU1GZ48</accession>
<proteinExistence type="predicted"/>
<dbReference type="EC" id="2.1.1.148" evidence="1"/>
<dbReference type="InterPro" id="IPR003669">
    <property type="entry name" value="Thymidylate_synthase_ThyX"/>
</dbReference>
<organism evidence="1 2">
    <name type="scientific">Larsenimonas suaedae</name>
    <dbReference type="NCBI Taxonomy" id="1851019"/>
    <lineage>
        <taxon>Bacteria</taxon>
        <taxon>Pseudomonadati</taxon>
        <taxon>Pseudomonadota</taxon>
        <taxon>Gammaproteobacteria</taxon>
        <taxon>Oceanospirillales</taxon>
        <taxon>Halomonadaceae</taxon>
        <taxon>Larsenimonas</taxon>
    </lineage>
</organism>
<dbReference type="GO" id="GO:0032259">
    <property type="term" value="P:methylation"/>
    <property type="evidence" value="ECO:0007669"/>
    <property type="project" value="UniProtKB-KW"/>
</dbReference>